<dbReference type="Proteomes" id="UP001302812">
    <property type="component" value="Unassembled WGS sequence"/>
</dbReference>
<name>A0AAN6YVN0_9PEZI</name>
<reference evidence="1" key="1">
    <citation type="journal article" date="2023" name="Mol. Phylogenet. Evol.">
        <title>Genome-scale phylogeny and comparative genomics of the fungal order Sordariales.</title>
        <authorList>
            <person name="Hensen N."/>
            <person name="Bonometti L."/>
            <person name="Westerberg I."/>
            <person name="Brannstrom I.O."/>
            <person name="Guillou S."/>
            <person name="Cros-Aarteil S."/>
            <person name="Calhoun S."/>
            <person name="Haridas S."/>
            <person name="Kuo A."/>
            <person name="Mondo S."/>
            <person name="Pangilinan J."/>
            <person name="Riley R."/>
            <person name="LaButti K."/>
            <person name="Andreopoulos B."/>
            <person name="Lipzen A."/>
            <person name="Chen C."/>
            <person name="Yan M."/>
            <person name="Daum C."/>
            <person name="Ng V."/>
            <person name="Clum A."/>
            <person name="Steindorff A."/>
            <person name="Ohm R.A."/>
            <person name="Martin F."/>
            <person name="Silar P."/>
            <person name="Natvig D.O."/>
            <person name="Lalanne C."/>
            <person name="Gautier V."/>
            <person name="Ament-Velasquez S.L."/>
            <person name="Kruys A."/>
            <person name="Hutchinson M.I."/>
            <person name="Powell A.J."/>
            <person name="Barry K."/>
            <person name="Miller A.N."/>
            <person name="Grigoriev I.V."/>
            <person name="Debuchy R."/>
            <person name="Gladieux P."/>
            <person name="Hiltunen Thoren M."/>
            <person name="Johannesson H."/>
        </authorList>
    </citation>
    <scope>NUCLEOTIDE SEQUENCE</scope>
    <source>
        <strain evidence="1">CBS 508.74</strain>
    </source>
</reference>
<dbReference type="AlphaFoldDB" id="A0AAN6YVN0"/>
<comment type="caution">
    <text evidence="1">The sequence shown here is derived from an EMBL/GenBank/DDBJ whole genome shotgun (WGS) entry which is preliminary data.</text>
</comment>
<proteinExistence type="predicted"/>
<evidence type="ECO:0000313" key="2">
    <source>
        <dbReference type="Proteomes" id="UP001302812"/>
    </source>
</evidence>
<dbReference type="GeneID" id="89933639"/>
<organism evidence="1 2">
    <name type="scientific">Canariomyces notabilis</name>
    <dbReference type="NCBI Taxonomy" id="2074819"/>
    <lineage>
        <taxon>Eukaryota</taxon>
        <taxon>Fungi</taxon>
        <taxon>Dikarya</taxon>
        <taxon>Ascomycota</taxon>
        <taxon>Pezizomycotina</taxon>
        <taxon>Sordariomycetes</taxon>
        <taxon>Sordariomycetidae</taxon>
        <taxon>Sordariales</taxon>
        <taxon>Chaetomiaceae</taxon>
        <taxon>Canariomyces</taxon>
    </lineage>
</organism>
<dbReference type="EMBL" id="MU853334">
    <property type="protein sequence ID" value="KAK4115730.1"/>
    <property type="molecule type" value="Genomic_DNA"/>
</dbReference>
<reference evidence="1" key="2">
    <citation type="submission" date="2023-05" db="EMBL/GenBank/DDBJ databases">
        <authorList>
            <consortium name="Lawrence Berkeley National Laboratory"/>
            <person name="Steindorff A."/>
            <person name="Hensen N."/>
            <person name="Bonometti L."/>
            <person name="Westerberg I."/>
            <person name="Brannstrom I.O."/>
            <person name="Guillou S."/>
            <person name="Cros-Aarteil S."/>
            <person name="Calhoun S."/>
            <person name="Haridas S."/>
            <person name="Kuo A."/>
            <person name="Mondo S."/>
            <person name="Pangilinan J."/>
            <person name="Riley R."/>
            <person name="Labutti K."/>
            <person name="Andreopoulos B."/>
            <person name="Lipzen A."/>
            <person name="Chen C."/>
            <person name="Yanf M."/>
            <person name="Daum C."/>
            <person name="Ng V."/>
            <person name="Clum A."/>
            <person name="Ohm R."/>
            <person name="Martin F."/>
            <person name="Silar P."/>
            <person name="Natvig D."/>
            <person name="Lalanne C."/>
            <person name="Gautier V."/>
            <person name="Ament-Velasquez S.L."/>
            <person name="Kruys A."/>
            <person name="Hutchinson M.I."/>
            <person name="Powell A.J."/>
            <person name="Barry K."/>
            <person name="Miller A.N."/>
            <person name="Grigoriev I.V."/>
            <person name="Debuchy R."/>
            <person name="Gladieux P."/>
            <person name="Thoren M.H."/>
            <person name="Johannesson H."/>
        </authorList>
    </citation>
    <scope>NUCLEOTIDE SEQUENCE</scope>
    <source>
        <strain evidence="1">CBS 508.74</strain>
    </source>
</reference>
<gene>
    <name evidence="1" type="ORF">N656DRAFT_396195</name>
</gene>
<keyword evidence="2" id="KW-1185">Reference proteome</keyword>
<evidence type="ECO:0000313" key="1">
    <source>
        <dbReference type="EMBL" id="KAK4115730.1"/>
    </source>
</evidence>
<dbReference type="RefSeq" id="XP_064673300.1">
    <property type="nucleotide sequence ID" value="XM_064809515.1"/>
</dbReference>
<accession>A0AAN6YVN0</accession>
<sequence>MPCSNMPLPLPSFLVSHHPPPPHSLPPRSIPPSPPPLSFPLPASHLPIHSPLLPSHQSLFLLPPQIFNLIPQILFFLFPFLQLPQERFLKLPSFLRKDHFVVLLQRLLNLLKPPLRHPQMELHLGVLLFLVKKQLFQRLPEFSIHCLSHSSSTSWSGPNDSSSSSQLCTSIADHHTETTLSRAAAAAASASSAQ</sequence>
<protein>
    <submittedName>
        <fullName evidence="1">Uncharacterized protein</fullName>
    </submittedName>
</protein>